<evidence type="ECO:0000256" key="1">
    <source>
        <dbReference type="ARBA" id="ARBA00001286"/>
    </source>
</evidence>
<sequence length="199" mass="21767">MIITQPHPGTPTRSGVSGASATEEIRFALGQSCLGAILVASSTRGVVAILLGDDPHDLARDLQDRFPRARLIGMGHEMRGEMAREIGREARALIARVCDFIESPRTRLDLPLDVRGTAFQRRVWQSVQEIPVGERVSYSELARRIGSPRATRAVAGACAANPVALAIPCHRVVRNDGDLAGYRWGVGRKRELLRREARA</sequence>
<dbReference type="PANTHER" id="PTHR10815">
    <property type="entry name" value="METHYLATED-DNA--PROTEIN-CYSTEINE METHYLTRANSFERASE"/>
    <property type="match status" value="1"/>
</dbReference>
<name>A0A840SJM4_9RHOB</name>
<dbReference type="Gene3D" id="1.10.10.10">
    <property type="entry name" value="Winged helix-like DNA-binding domain superfamily/Winged helix DNA-binding domain"/>
    <property type="match status" value="1"/>
</dbReference>
<dbReference type="Pfam" id="PF01035">
    <property type="entry name" value="DNA_binding_1"/>
    <property type="match status" value="1"/>
</dbReference>
<dbReference type="GO" id="GO:0006281">
    <property type="term" value="P:DNA repair"/>
    <property type="evidence" value="ECO:0007669"/>
    <property type="project" value="UniProtKB-KW"/>
</dbReference>
<proteinExistence type="inferred from homology"/>
<comment type="caution">
    <text evidence="10">The sequence shown here is derived from an EMBL/GenBank/DDBJ whole genome shotgun (WGS) entry which is preliminary data.</text>
</comment>
<dbReference type="Gene3D" id="3.30.160.70">
    <property type="entry name" value="Methylated DNA-protein cysteine methyltransferase domain"/>
    <property type="match status" value="1"/>
</dbReference>
<dbReference type="AlphaFoldDB" id="A0A840SJM4"/>
<comment type="catalytic activity">
    <reaction evidence="8">
        <text>a 6-O-methyl-2'-deoxyguanosine in DNA + L-cysteinyl-[protein] = S-methyl-L-cysteinyl-[protein] + a 2'-deoxyguanosine in DNA</text>
        <dbReference type="Rhea" id="RHEA:24000"/>
        <dbReference type="Rhea" id="RHEA-COMP:10131"/>
        <dbReference type="Rhea" id="RHEA-COMP:10132"/>
        <dbReference type="Rhea" id="RHEA-COMP:11367"/>
        <dbReference type="Rhea" id="RHEA-COMP:11368"/>
        <dbReference type="ChEBI" id="CHEBI:29950"/>
        <dbReference type="ChEBI" id="CHEBI:82612"/>
        <dbReference type="ChEBI" id="CHEBI:85445"/>
        <dbReference type="ChEBI" id="CHEBI:85448"/>
        <dbReference type="EC" id="2.1.1.63"/>
    </reaction>
</comment>
<dbReference type="Proteomes" id="UP000549457">
    <property type="component" value="Unassembled WGS sequence"/>
</dbReference>
<keyword evidence="6" id="KW-0227">DNA damage</keyword>
<dbReference type="FunFam" id="1.10.10.10:FF:000214">
    <property type="entry name" value="Methylated-DNA--protein-cysteine methyltransferase"/>
    <property type="match status" value="1"/>
</dbReference>
<evidence type="ECO:0000256" key="8">
    <source>
        <dbReference type="ARBA" id="ARBA00049348"/>
    </source>
</evidence>
<dbReference type="GO" id="GO:0003908">
    <property type="term" value="F:methylated-DNA-[protein]-cysteine S-methyltransferase activity"/>
    <property type="evidence" value="ECO:0007669"/>
    <property type="project" value="UniProtKB-EC"/>
</dbReference>
<dbReference type="RefSeq" id="WP_246399712.1">
    <property type="nucleotide sequence ID" value="NZ_JACHFM010000002.1"/>
</dbReference>
<keyword evidence="5 10" id="KW-0808">Transferase</keyword>
<dbReference type="InterPro" id="IPR036388">
    <property type="entry name" value="WH-like_DNA-bd_sf"/>
</dbReference>
<evidence type="ECO:0000256" key="3">
    <source>
        <dbReference type="ARBA" id="ARBA00011918"/>
    </source>
</evidence>
<dbReference type="NCBIfam" id="TIGR00589">
    <property type="entry name" value="ogt"/>
    <property type="match status" value="1"/>
</dbReference>
<comment type="catalytic activity">
    <reaction evidence="1">
        <text>a 4-O-methyl-thymidine in DNA + L-cysteinyl-[protein] = a thymidine in DNA + S-methyl-L-cysteinyl-[protein]</text>
        <dbReference type="Rhea" id="RHEA:53428"/>
        <dbReference type="Rhea" id="RHEA-COMP:10131"/>
        <dbReference type="Rhea" id="RHEA-COMP:10132"/>
        <dbReference type="Rhea" id="RHEA-COMP:13555"/>
        <dbReference type="Rhea" id="RHEA-COMP:13556"/>
        <dbReference type="ChEBI" id="CHEBI:29950"/>
        <dbReference type="ChEBI" id="CHEBI:82612"/>
        <dbReference type="ChEBI" id="CHEBI:137386"/>
        <dbReference type="ChEBI" id="CHEBI:137387"/>
        <dbReference type="EC" id="2.1.1.63"/>
    </reaction>
</comment>
<comment type="similarity">
    <text evidence="2">Belongs to the MGMT family.</text>
</comment>
<dbReference type="PANTHER" id="PTHR10815:SF14">
    <property type="entry name" value="BIFUNCTIONAL TRANSCRIPTIONAL ACTIVATOR_DNA REPAIR ENZYME ADA"/>
    <property type="match status" value="1"/>
</dbReference>
<evidence type="ECO:0000256" key="7">
    <source>
        <dbReference type="ARBA" id="ARBA00023204"/>
    </source>
</evidence>
<keyword evidence="7" id="KW-0234">DNA repair</keyword>
<dbReference type="GO" id="GO:0032259">
    <property type="term" value="P:methylation"/>
    <property type="evidence" value="ECO:0007669"/>
    <property type="project" value="UniProtKB-KW"/>
</dbReference>
<evidence type="ECO:0000259" key="9">
    <source>
        <dbReference type="Pfam" id="PF01035"/>
    </source>
</evidence>
<organism evidence="10 11">
    <name type="scientific">Amaricoccus macauensis</name>
    <dbReference type="NCBI Taxonomy" id="57001"/>
    <lineage>
        <taxon>Bacteria</taxon>
        <taxon>Pseudomonadati</taxon>
        <taxon>Pseudomonadota</taxon>
        <taxon>Alphaproteobacteria</taxon>
        <taxon>Rhodobacterales</taxon>
        <taxon>Paracoccaceae</taxon>
        <taxon>Amaricoccus</taxon>
    </lineage>
</organism>
<evidence type="ECO:0000256" key="4">
    <source>
        <dbReference type="ARBA" id="ARBA00022603"/>
    </source>
</evidence>
<evidence type="ECO:0000313" key="10">
    <source>
        <dbReference type="EMBL" id="MBB5222117.1"/>
    </source>
</evidence>
<dbReference type="InterPro" id="IPR036217">
    <property type="entry name" value="MethylDNA_cys_MeTrfase_DNAb"/>
</dbReference>
<dbReference type="EMBL" id="JACHFM010000002">
    <property type="protein sequence ID" value="MBB5222117.1"/>
    <property type="molecule type" value="Genomic_DNA"/>
</dbReference>
<protein>
    <recommendedName>
        <fullName evidence="3">methylated-DNA--[protein]-cysteine S-methyltransferase</fullName>
        <ecNumber evidence="3">2.1.1.63</ecNumber>
    </recommendedName>
</protein>
<evidence type="ECO:0000256" key="5">
    <source>
        <dbReference type="ARBA" id="ARBA00022679"/>
    </source>
</evidence>
<gene>
    <name evidence="10" type="ORF">HNP73_002053</name>
</gene>
<evidence type="ECO:0000313" key="11">
    <source>
        <dbReference type="Proteomes" id="UP000549457"/>
    </source>
</evidence>
<evidence type="ECO:0000256" key="6">
    <source>
        <dbReference type="ARBA" id="ARBA00022763"/>
    </source>
</evidence>
<feature type="domain" description="Methylated-DNA-[protein]-cysteine S-methyltransferase DNA binding" evidence="9">
    <location>
        <begin position="118"/>
        <end position="197"/>
    </location>
</feature>
<evidence type="ECO:0000256" key="2">
    <source>
        <dbReference type="ARBA" id="ARBA00008711"/>
    </source>
</evidence>
<dbReference type="SUPFAM" id="SSF46767">
    <property type="entry name" value="Methylated DNA-protein cysteine methyltransferase, C-terminal domain"/>
    <property type="match status" value="1"/>
</dbReference>
<dbReference type="PROSITE" id="PS00374">
    <property type="entry name" value="MGMT"/>
    <property type="match status" value="1"/>
</dbReference>
<keyword evidence="4 10" id="KW-0489">Methyltransferase</keyword>
<accession>A0A840SJM4</accession>
<reference evidence="10 11" key="1">
    <citation type="submission" date="2020-08" db="EMBL/GenBank/DDBJ databases">
        <title>Genomic Encyclopedia of Type Strains, Phase IV (KMG-IV): sequencing the most valuable type-strain genomes for metagenomic binning, comparative biology and taxonomic classification.</title>
        <authorList>
            <person name="Goeker M."/>
        </authorList>
    </citation>
    <scope>NUCLEOTIDE SEQUENCE [LARGE SCALE GENOMIC DNA]</scope>
    <source>
        <strain evidence="10 11">DSM 101730</strain>
    </source>
</reference>
<keyword evidence="11" id="KW-1185">Reference proteome</keyword>
<dbReference type="SUPFAM" id="SSF53155">
    <property type="entry name" value="Methylated DNA-protein cysteine methyltransferase domain"/>
    <property type="match status" value="1"/>
</dbReference>
<dbReference type="InterPro" id="IPR014048">
    <property type="entry name" value="MethylDNA_cys_MeTrfase_DNA-bd"/>
</dbReference>
<dbReference type="CDD" id="cd06445">
    <property type="entry name" value="ATase"/>
    <property type="match status" value="1"/>
</dbReference>
<dbReference type="InterPro" id="IPR001497">
    <property type="entry name" value="MethylDNA_cys_MeTrfase_AS"/>
</dbReference>
<dbReference type="EC" id="2.1.1.63" evidence="3"/>
<dbReference type="InterPro" id="IPR036631">
    <property type="entry name" value="MGMT_N_sf"/>
</dbReference>